<keyword evidence="1" id="KW-0472">Membrane</keyword>
<organism evidence="2 3">
    <name type="scientific">Tetrahymena thermophila (strain SB210)</name>
    <dbReference type="NCBI Taxonomy" id="312017"/>
    <lineage>
        <taxon>Eukaryota</taxon>
        <taxon>Sar</taxon>
        <taxon>Alveolata</taxon>
        <taxon>Ciliophora</taxon>
        <taxon>Intramacronucleata</taxon>
        <taxon>Oligohymenophorea</taxon>
        <taxon>Hymenostomatida</taxon>
        <taxon>Tetrahymenina</taxon>
        <taxon>Tetrahymenidae</taxon>
        <taxon>Tetrahymena</taxon>
    </lineage>
</organism>
<dbReference type="GeneID" id="24442722"/>
<feature type="non-terminal residue" evidence="2">
    <location>
        <position position="88"/>
    </location>
</feature>
<dbReference type="RefSeq" id="XP_012650595.1">
    <property type="nucleotide sequence ID" value="XM_012795141.1"/>
</dbReference>
<evidence type="ECO:0000313" key="3">
    <source>
        <dbReference type="Proteomes" id="UP000009168"/>
    </source>
</evidence>
<evidence type="ECO:0000313" key="2">
    <source>
        <dbReference type="EMBL" id="EWS76871.1"/>
    </source>
</evidence>
<gene>
    <name evidence="2" type="ORF">TTHERM_002653502</name>
</gene>
<keyword evidence="1" id="KW-1133">Transmembrane helix</keyword>
<dbReference type="KEGG" id="tet:TTHERM_002653502"/>
<dbReference type="EMBL" id="GG663266">
    <property type="protein sequence ID" value="EWS76871.1"/>
    <property type="molecule type" value="Genomic_DNA"/>
</dbReference>
<dbReference type="InParanoid" id="W7XKW7"/>
<dbReference type="AlphaFoldDB" id="W7XKW7"/>
<proteinExistence type="predicted"/>
<feature type="transmembrane region" description="Helical" evidence="1">
    <location>
        <begin position="68"/>
        <end position="87"/>
    </location>
</feature>
<keyword evidence="1 2" id="KW-0812">Transmembrane</keyword>
<sequence length="88" mass="10451">ESTDKSDIYLKFYMHFIQISSIAYQIYQPQFLKILQLGIGTPIDFLKFSADCRSIFTEEFLPHAYGRIIWSQIISVSYFLLLTTIYYF</sequence>
<evidence type="ECO:0000256" key="1">
    <source>
        <dbReference type="SAM" id="Phobius"/>
    </source>
</evidence>
<keyword evidence="3" id="KW-1185">Reference proteome</keyword>
<dbReference type="Proteomes" id="UP000009168">
    <property type="component" value="Unassembled WGS sequence"/>
</dbReference>
<feature type="non-terminal residue" evidence="2">
    <location>
        <position position="1"/>
    </location>
</feature>
<accession>W7XKW7</accession>
<reference evidence="3" key="1">
    <citation type="journal article" date="2006" name="PLoS Biol.">
        <title>Macronuclear genome sequence of the ciliate Tetrahymena thermophila, a model eukaryote.</title>
        <authorList>
            <person name="Eisen J.A."/>
            <person name="Coyne R.S."/>
            <person name="Wu M."/>
            <person name="Wu D."/>
            <person name="Thiagarajan M."/>
            <person name="Wortman J.R."/>
            <person name="Badger J.H."/>
            <person name="Ren Q."/>
            <person name="Amedeo P."/>
            <person name="Jones K.M."/>
            <person name="Tallon L.J."/>
            <person name="Delcher A.L."/>
            <person name="Salzberg S.L."/>
            <person name="Silva J.C."/>
            <person name="Haas B.J."/>
            <person name="Majoros W.H."/>
            <person name="Farzad M."/>
            <person name="Carlton J.M."/>
            <person name="Smith R.K. Jr."/>
            <person name="Garg J."/>
            <person name="Pearlman R.E."/>
            <person name="Karrer K.M."/>
            <person name="Sun L."/>
            <person name="Manning G."/>
            <person name="Elde N.C."/>
            <person name="Turkewitz A.P."/>
            <person name="Asai D.J."/>
            <person name="Wilkes D.E."/>
            <person name="Wang Y."/>
            <person name="Cai H."/>
            <person name="Collins K."/>
            <person name="Stewart B.A."/>
            <person name="Lee S.R."/>
            <person name="Wilamowska K."/>
            <person name="Weinberg Z."/>
            <person name="Ruzzo W.L."/>
            <person name="Wloga D."/>
            <person name="Gaertig J."/>
            <person name="Frankel J."/>
            <person name="Tsao C.-C."/>
            <person name="Gorovsky M.A."/>
            <person name="Keeling P.J."/>
            <person name="Waller R.F."/>
            <person name="Patron N.J."/>
            <person name="Cherry J.M."/>
            <person name="Stover N.A."/>
            <person name="Krieger C.J."/>
            <person name="del Toro C."/>
            <person name="Ryder H.F."/>
            <person name="Williamson S.C."/>
            <person name="Barbeau R.A."/>
            <person name="Hamilton E.P."/>
            <person name="Orias E."/>
        </authorList>
    </citation>
    <scope>NUCLEOTIDE SEQUENCE [LARGE SCALE GENOMIC DNA]</scope>
    <source>
        <strain evidence="3">SB210</strain>
    </source>
</reference>
<protein>
    <submittedName>
        <fullName evidence="2">Transmembrane protein, putative</fullName>
    </submittedName>
</protein>
<name>W7XKW7_TETTS</name>